<evidence type="ECO:0000256" key="1">
    <source>
        <dbReference type="ARBA" id="ARBA00006821"/>
    </source>
</evidence>
<evidence type="ECO:0000259" key="3">
    <source>
        <dbReference type="Pfam" id="PF03065"/>
    </source>
</evidence>
<dbReference type="Pfam" id="PF03065">
    <property type="entry name" value="Glyco_hydro_57"/>
    <property type="match status" value="1"/>
</dbReference>
<dbReference type="EMBL" id="CAADFL010000020">
    <property type="protein sequence ID" value="VFK06593.1"/>
    <property type="molecule type" value="Genomic_DNA"/>
</dbReference>
<dbReference type="SUPFAM" id="SSF88713">
    <property type="entry name" value="Glycoside hydrolase/deacetylase"/>
    <property type="match status" value="1"/>
</dbReference>
<reference evidence="5" key="1">
    <citation type="submission" date="2019-02" db="EMBL/GenBank/DDBJ databases">
        <authorList>
            <person name="Gruber-Vodicka R. H."/>
            <person name="Seah K. B. B."/>
        </authorList>
    </citation>
    <scope>NUCLEOTIDE SEQUENCE</scope>
    <source>
        <strain evidence="4">BECK_BZ163</strain>
        <strain evidence="6">BECK_BZ164</strain>
        <strain evidence="5">BECK_BZ165</strain>
    </source>
</reference>
<evidence type="ECO:0000256" key="2">
    <source>
        <dbReference type="ARBA" id="ARBA00023277"/>
    </source>
</evidence>
<sequence>MATMHIAFLLNFAQPADQNLDVISKIARECYVPISEIFACDLEPRFSLSITHVLLQLLKKAGQDREIIPLLRQAMGDGKLEIVHSGAYWPIFPLLPKREVERQIELDFESKHRELGLIPKTGVYSPELCYDDSLIELYKRLEFKWTIIDDKLMPSVEIPVPQNKIYQIDGFSIFLRSTFWSDRIGAVVQKEGWRGHDFIEHLDREMAGESEDCYRVFSLAGETFGHHIPYYYQTFLLDMLYALRKSRHVRLHRVSDLLELDGLAKVPKNKEVDKEFIYFPPSSSATEQQNYRRGDPYPLWCSRGNPIHEAQWQLTELVLEATRGIDFSNGQNAELRELLDRAFYSQQYYWASIMNWQKGMKFIIHEGIDYQMRALYKAVRIAGGNPALLTRGTELYTTLMREIHLKDIGTK</sequence>
<dbReference type="GO" id="GO:0016787">
    <property type="term" value="F:hydrolase activity"/>
    <property type="evidence" value="ECO:0007669"/>
    <property type="project" value="UniProtKB-KW"/>
</dbReference>
<dbReference type="PANTHER" id="PTHR36306">
    <property type="entry name" value="ALPHA-AMYLASE-RELATED-RELATED"/>
    <property type="match status" value="1"/>
</dbReference>
<evidence type="ECO:0000313" key="4">
    <source>
        <dbReference type="EMBL" id="VFJ44493.1"/>
    </source>
</evidence>
<comment type="similarity">
    <text evidence="1">Belongs to the glycosyl hydrolase 57 family.</text>
</comment>
<dbReference type="InterPro" id="IPR011330">
    <property type="entry name" value="Glyco_hydro/deAcase_b/a-brl"/>
</dbReference>
<accession>A0A450SCK7</accession>
<dbReference type="InterPro" id="IPR004300">
    <property type="entry name" value="Glyco_hydro_57_N"/>
</dbReference>
<name>A0A450SCK7_9GAMM</name>
<dbReference type="AlphaFoldDB" id="A0A450SCK7"/>
<feature type="domain" description="Glycoside hydrolase family 57 N-terminal" evidence="3">
    <location>
        <begin position="18"/>
        <end position="259"/>
    </location>
</feature>
<protein>
    <submittedName>
        <fullName evidence="5">Glycosyl hydrolase family 57</fullName>
    </submittedName>
</protein>
<dbReference type="InterPro" id="IPR052046">
    <property type="entry name" value="GH57_Enzymes"/>
</dbReference>
<dbReference type="EMBL" id="CAADEZ010000017">
    <property type="protein sequence ID" value="VFJ44493.1"/>
    <property type="molecule type" value="Genomic_DNA"/>
</dbReference>
<dbReference type="EMBL" id="CAADFA010000081">
    <property type="protein sequence ID" value="VFJ50166.1"/>
    <property type="molecule type" value="Genomic_DNA"/>
</dbReference>
<evidence type="ECO:0000313" key="6">
    <source>
        <dbReference type="EMBL" id="VFK06593.1"/>
    </source>
</evidence>
<dbReference type="PANTHER" id="PTHR36306:SF1">
    <property type="entry name" value="ALPHA-AMYLASE-RELATED"/>
    <property type="match status" value="1"/>
</dbReference>
<organism evidence="5">
    <name type="scientific">Candidatus Kentrum sp. FM</name>
    <dbReference type="NCBI Taxonomy" id="2126340"/>
    <lineage>
        <taxon>Bacteria</taxon>
        <taxon>Pseudomonadati</taxon>
        <taxon>Pseudomonadota</taxon>
        <taxon>Gammaproteobacteria</taxon>
        <taxon>Candidatus Kentrum</taxon>
    </lineage>
</organism>
<proteinExistence type="inferred from homology"/>
<evidence type="ECO:0000313" key="5">
    <source>
        <dbReference type="EMBL" id="VFJ50166.1"/>
    </source>
</evidence>
<dbReference type="Gene3D" id="3.20.110.20">
    <property type="match status" value="1"/>
</dbReference>
<dbReference type="GO" id="GO:0005975">
    <property type="term" value="P:carbohydrate metabolic process"/>
    <property type="evidence" value="ECO:0007669"/>
    <property type="project" value="InterPro"/>
</dbReference>
<keyword evidence="2" id="KW-0119">Carbohydrate metabolism</keyword>
<gene>
    <name evidence="4" type="ORF">BECKFM1743A_GA0114220_1001711</name>
    <name evidence="6" type="ORF">BECKFM1743B_GA0114221_1002013</name>
    <name evidence="5" type="ORF">BECKFM1743C_GA0114222_100815</name>
</gene>
<keyword evidence="5" id="KW-0378">Hydrolase</keyword>